<reference evidence="9 10" key="1">
    <citation type="submission" date="2020-07" db="EMBL/GenBank/DDBJ databases">
        <title>Vallitalea guaymasensis genome.</title>
        <authorList>
            <person name="Postec A."/>
        </authorList>
    </citation>
    <scope>NUCLEOTIDE SEQUENCE [LARGE SCALE GENOMIC DNA]</scope>
    <source>
        <strain evidence="9 10">Ra1766G1</strain>
    </source>
</reference>
<dbReference type="Proteomes" id="UP000677305">
    <property type="component" value="Chromosome"/>
</dbReference>
<feature type="transmembrane region" description="Helical" evidence="8">
    <location>
        <begin position="313"/>
        <end position="331"/>
    </location>
</feature>
<proteinExistence type="predicted"/>
<evidence type="ECO:0000256" key="4">
    <source>
        <dbReference type="ARBA" id="ARBA00022519"/>
    </source>
</evidence>
<keyword evidence="2" id="KW-0813">Transport</keyword>
<feature type="transmembrane region" description="Helical" evidence="8">
    <location>
        <begin position="232"/>
        <end position="252"/>
    </location>
</feature>
<keyword evidence="4" id="KW-0997">Cell inner membrane</keyword>
<protein>
    <submittedName>
        <fullName evidence="9">ABC transporter permease</fullName>
    </submittedName>
</protein>
<sequence>MSAKDNTVLVKSRFNDVDDKNGISKLFDKAGVYVIALLLIILGIIVSPTKFLTPDNMLNILRAVGMLGITACGLSFVIYSSQMADMSVPSAMAFSGIITVQFLHFGLVPALILGIMFGMLIGLVNGIVVGYFRANAILWTLAMQFGMEGIMRYVWSGNQLYPDLEPGTSGAAFVNIFRMKVGPVPLLIIVMIVLYIIANFVMKKTKFGNQLKLVGSAYDVAKCTGINVRRTVLYAFLISSFTASVAGIFITSMNKLGVFYLGEGYDFKSVTAIVIGGMALSGGRGNIWGVLGGVLVMGLLNNILTFIGIPTAVQNVFVGLVFIAVVALHTYKLRKVGKDYA</sequence>
<dbReference type="AlphaFoldDB" id="A0A8J8SDU6"/>
<keyword evidence="6 8" id="KW-1133">Transmembrane helix</keyword>
<evidence type="ECO:0000256" key="6">
    <source>
        <dbReference type="ARBA" id="ARBA00022989"/>
    </source>
</evidence>
<evidence type="ECO:0000313" key="10">
    <source>
        <dbReference type="Proteomes" id="UP000677305"/>
    </source>
</evidence>
<dbReference type="EMBL" id="CP058561">
    <property type="protein sequence ID" value="QUH30880.1"/>
    <property type="molecule type" value="Genomic_DNA"/>
</dbReference>
<evidence type="ECO:0000313" key="9">
    <source>
        <dbReference type="EMBL" id="QUH30880.1"/>
    </source>
</evidence>
<evidence type="ECO:0000256" key="1">
    <source>
        <dbReference type="ARBA" id="ARBA00004651"/>
    </source>
</evidence>
<gene>
    <name evidence="9" type="ORF">HYG85_18935</name>
</gene>
<feature type="transmembrane region" description="Helical" evidence="8">
    <location>
        <begin position="287"/>
        <end position="307"/>
    </location>
</feature>
<keyword evidence="5 8" id="KW-0812">Transmembrane</keyword>
<organism evidence="9 10">
    <name type="scientific">Vallitalea guaymasensis</name>
    <dbReference type="NCBI Taxonomy" id="1185412"/>
    <lineage>
        <taxon>Bacteria</taxon>
        <taxon>Bacillati</taxon>
        <taxon>Bacillota</taxon>
        <taxon>Clostridia</taxon>
        <taxon>Lachnospirales</taxon>
        <taxon>Vallitaleaceae</taxon>
        <taxon>Vallitalea</taxon>
    </lineage>
</organism>
<keyword evidence="3" id="KW-1003">Cell membrane</keyword>
<dbReference type="PANTHER" id="PTHR32196:SF21">
    <property type="entry name" value="ABC TRANSPORTER PERMEASE PROTEIN YPHD-RELATED"/>
    <property type="match status" value="1"/>
</dbReference>
<dbReference type="Pfam" id="PF02653">
    <property type="entry name" value="BPD_transp_2"/>
    <property type="match status" value="1"/>
</dbReference>
<dbReference type="CDD" id="cd06579">
    <property type="entry name" value="TM_PBP1_transp_AraH_like"/>
    <property type="match status" value="1"/>
</dbReference>
<dbReference type="KEGG" id="vgu:HYG85_18935"/>
<feature type="transmembrane region" description="Helical" evidence="8">
    <location>
        <begin position="30"/>
        <end position="48"/>
    </location>
</feature>
<feature type="transmembrane region" description="Helical" evidence="8">
    <location>
        <begin position="91"/>
        <end position="124"/>
    </location>
</feature>
<dbReference type="InterPro" id="IPR001851">
    <property type="entry name" value="ABC_transp_permease"/>
</dbReference>
<comment type="subcellular location">
    <subcellularLocation>
        <location evidence="1">Cell membrane</location>
        <topology evidence="1">Multi-pass membrane protein</topology>
    </subcellularLocation>
</comment>
<evidence type="ECO:0000256" key="2">
    <source>
        <dbReference type="ARBA" id="ARBA00022448"/>
    </source>
</evidence>
<evidence type="ECO:0000256" key="5">
    <source>
        <dbReference type="ARBA" id="ARBA00022692"/>
    </source>
</evidence>
<feature type="transmembrane region" description="Helical" evidence="8">
    <location>
        <begin position="60"/>
        <end position="79"/>
    </location>
</feature>
<name>A0A8J8SDU6_9FIRM</name>
<feature type="transmembrane region" description="Helical" evidence="8">
    <location>
        <begin position="184"/>
        <end position="202"/>
    </location>
</feature>
<keyword evidence="7 8" id="KW-0472">Membrane</keyword>
<evidence type="ECO:0000256" key="7">
    <source>
        <dbReference type="ARBA" id="ARBA00023136"/>
    </source>
</evidence>
<dbReference type="GO" id="GO:0022857">
    <property type="term" value="F:transmembrane transporter activity"/>
    <property type="evidence" value="ECO:0007669"/>
    <property type="project" value="InterPro"/>
</dbReference>
<dbReference type="GO" id="GO:0005886">
    <property type="term" value="C:plasma membrane"/>
    <property type="evidence" value="ECO:0007669"/>
    <property type="project" value="UniProtKB-SubCell"/>
</dbReference>
<evidence type="ECO:0000256" key="3">
    <source>
        <dbReference type="ARBA" id="ARBA00022475"/>
    </source>
</evidence>
<dbReference type="PANTHER" id="PTHR32196">
    <property type="entry name" value="ABC TRANSPORTER PERMEASE PROTEIN YPHD-RELATED-RELATED"/>
    <property type="match status" value="1"/>
</dbReference>
<evidence type="ECO:0000256" key="8">
    <source>
        <dbReference type="SAM" id="Phobius"/>
    </source>
</evidence>
<keyword evidence="10" id="KW-1185">Reference proteome</keyword>
<accession>A0A8J8SDU6</accession>
<dbReference type="RefSeq" id="WP_193774344.1">
    <property type="nucleotide sequence ID" value="NZ_CP058561.1"/>
</dbReference>